<dbReference type="Gene3D" id="4.10.240.10">
    <property type="entry name" value="Zn(2)-C6 fungal-type DNA-binding domain"/>
    <property type="match status" value="1"/>
</dbReference>
<dbReference type="SUPFAM" id="SSF57701">
    <property type="entry name" value="Zn2/Cys6 DNA-binding domain"/>
    <property type="match status" value="1"/>
</dbReference>
<keyword evidence="2" id="KW-0539">Nucleus</keyword>
<keyword evidence="6" id="KW-1185">Reference proteome</keyword>
<comment type="caution">
    <text evidence="5">The sequence shown here is derived from an EMBL/GenBank/DDBJ whole genome shotgun (WGS) entry which is preliminary data.</text>
</comment>
<feature type="region of interest" description="Disordered" evidence="3">
    <location>
        <begin position="42"/>
        <end position="121"/>
    </location>
</feature>
<evidence type="ECO:0000259" key="4">
    <source>
        <dbReference type="PROSITE" id="PS50048"/>
    </source>
</evidence>
<sequence>MLRRNGKLRSCEPCRISKIKCDHATPTCQKCQARGMVEQCFYHPNPMTKPAGTPRKKPEPRRRKEDLRSPDARSSRDLGRLTSLTLSPPTLRNEVDTMPVSASWLTPPESASRSTQAGGDTARSFYLGSTSYASVFTEEHPLPESMHQQPSERMSLTPSTVTNRTMGTRHCQIGVGHSIVSRLAPFSFYEKSLKMHFESNLGSALVGPLMLSILPQLREDLRQLTVTGSDVYKIYTDMTKNTAKPLKVPSTMVPSEFHTLVTGKNLRWETLGLILVIAASNAQFTSPADPIFMLEDGSKLEKDEWLENTIQAVNDCITICQVHGAVNDVMVWLVYANMLVVSNFYGDNLDHGTWRRLGDSISCLYATGIHCESENANREPIFLREARRRMYSAVYRSDKTLAIFFGRPPMMAWRYSDRRQLLDVSDDIITSDDPEELARAMSMLDGAGWSTEGSVYPASIVRLRCQHAVFKERLLEQSLAGDKDSDVVQNLQVISTECAQFWESLPTHMRYDRYTEEGAWVGLGPGTTLRLISAYLEYLHMHFQIQRMLHRLTQQALPALLEVSLKLLSTALVSTKPSNGGVYETRRHFPTVILFYCFPAAGVLALELRRCTIEGISLSNTVSRADVIRNLSVLTSCLEWIVLPGDGNHKLCSELNKMLAMVLDEVLNYEPPAPNEQNGENDMLAGTGNGFFDMPLIDGLEPIPTEAEDFLNWLDNATWSNNVTLF</sequence>
<evidence type="ECO:0000256" key="1">
    <source>
        <dbReference type="ARBA" id="ARBA00004123"/>
    </source>
</evidence>
<dbReference type="InterPro" id="IPR050613">
    <property type="entry name" value="Sec_Metabolite_Reg"/>
</dbReference>
<gene>
    <name evidence="5" type="ORF">EK21DRAFT_57718</name>
</gene>
<feature type="compositionally biased region" description="Low complexity" evidence="3">
    <location>
        <begin position="81"/>
        <end position="91"/>
    </location>
</feature>
<dbReference type="SMART" id="SM00066">
    <property type="entry name" value="GAL4"/>
    <property type="match status" value="1"/>
</dbReference>
<feature type="compositionally biased region" description="Polar residues" evidence="3">
    <location>
        <begin position="109"/>
        <end position="118"/>
    </location>
</feature>
<evidence type="ECO:0000256" key="3">
    <source>
        <dbReference type="SAM" id="MobiDB-lite"/>
    </source>
</evidence>
<dbReference type="PROSITE" id="PS00463">
    <property type="entry name" value="ZN2_CY6_FUNGAL_1"/>
    <property type="match status" value="1"/>
</dbReference>
<dbReference type="OrthoDB" id="4898680at2759"/>
<dbReference type="PANTHER" id="PTHR31001:SF40">
    <property type="entry name" value="ZN(II)2CYS6 TRANSCRIPTION FACTOR (EUROFUNG)"/>
    <property type="match status" value="1"/>
</dbReference>
<dbReference type="EMBL" id="ML978164">
    <property type="protein sequence ID" value="KAF2033852.1"/>
    <property type="molecule type" value="Genomic_DNA"/>
</dbReference>
<dbReference type="GO" id="GO:0005634">
    <property type="term" value="C:nucleus"/>
    <property type="evidence" value="ECO:0007669"/>
    <property type="project" value="UniProtKB-SubCell"/>
</dbReference>
<dbReference type="PROSITE" id="PS50048">
    <property type="entry name" value="ZN2_CY6_FUNGAL_2"/>
    <property type="match status" value="1"/>
</dbReference>
<reference evidence="5" key="1">
    <citation type="journal article" date="2020" name="Stud. Mycol.">
        <title>101 Dothideomycetes genomes: a test case for predicting lifestyles and emergence of pathogens.</title>
        <authorList>
            <person name="Haridas S."/>
            <person name="Albert R."/>
            <person name="Binder M."/>
            <person name="Bloem J."/>
            <person name="Labutti K."/>
            <person name="Salamov A."/>
            <person name="Andreopoulos B."/>
            <person name="Baker S."/>
            <person name="Barry K."/>
            <person name="Bills G."/>
            <person name="Bluhm B."/>
            <person name="Cannon C."/>
            <person name="Castanera R."/>
            <person name="Culley D."/>
            <person name="Daum C."/>
            <person name="Ezra D."/>
            <person name="Gonzalez J."/>
            <person name="Henrissat B."/>
            <person name="Kuo A."/>
            <person name="Liang C."/>
            <person name="Lipzen A."/>
            <person name="Lutzoni F."/>
            <person name="Magnuson J."/>
            <person name="Mondo S."/>
            <person name="Nolan M."/>
            <person name="Ohm R."/>
            <person name="Pangilinan J."/>
            <person name="Park H.-J."/>
            <person name="Ramirez L."/>
            <person name="Alfaro M."/>
            <person name="Sun H."/>
            <person name="Tritt A."/>
            <person name="Yoshinaga Y."/>
            <person name="Zwiers L.-H."/>
            <person name="Turgeon B."/>
            <person name="Goodwin S."/>
            <person name="Spatafora J."/>
            <person name="Crous P."/>
            <person name="Grigoriev I."/>
        </authorList>
    </citation>
    <scope>NUCLEOTIDE SEQUENCE</scope>
    <source>
        <strain evidence="5">CBS 110217</strain>
    </source>
</reference>
<evidence type="ECO:0000256" key="2">
    <source>
        <dbReference type="ARBA" id="ARBA00023242"/>
    </source>
</evidence>
<dbReference type="GO" id="GO:0008270">
    <property type="term" value="F:zinc ion binding"/>
    <property type="evidence" value="ECO:0007669"/>
    <property type="project" value="InterPro"/>
</dbReference>
<dbReference type="CDD" id="cd12148">
    <property type="entry name" value="fungal_TF_MHR"/>
    <property type="match status" value="1"/>
</dbReference>
<dbReference type="PANTHER" id="PTHR31001">
    <property type="entry name" value="UNCHARACTERIZED TRANSCRIPTIONAL REGULATORY PROTEIN"/>
    <property type="match status" value="1"/>
</dbReference>
<dbReference type="AlphaFoldDB" id="A0A9P4HGZ9"/>
<evidence type="ECO:0000313" key="6">
    <source>
        <dbReference type="Proteomes" id="UP000799777"/>
    </source>
</evidence>
<dbReference type="InterPro" id="IPR036864">
    <property type="entry name" value="Zn2-C6_fun-type_DNA-bd_sf"/>
</dbReference>
<dbReference type="GO" id="GO:0000981">
    <property type="term" value="F:DNA-binding transcription factor activity, RNA polymerase II-specific"/>
    <property type="evidence" value="ECO:0007669"/>
    <property type="project" value="InterPro"/>
</dbReference>
<evidence type="ECO:0000313" key="5">
    <source>
        <dbReference type="EMBL" id="KAF2033852.1"/>
    </source>
</evidence>
<dbReference type="InterPro" id="IPR001138">
    <property type="entry name" value="Zn2Cys6_DnaBD"/>
</dbReference>
<comment type="subcellular location">
    <subcellularLocation>
        <location evidence="1">Nucleus</location>
    </subcellularLocation>
</comment>
<dbReference type="Proteomes" id="UP000799777">
    <property type="component" value="Unassembled WGS sequence"/>
</dbReference>
<feature type="domain" description="Zn(2)-C6 fungal-type" evidence="4">
    <location>
        <begin position="10"/>
        <end position="42"/>
    </location>
</feature>
<accession>A0A9P4HGZ9</accession>
<dbReference type="CDD" id="cd00067">
    <property type="entry name" value="GAL4"/>
    <property type="match status" value="1"/>
</dbReference>
<feature type="compositionally biased region" description="Basic and acidic residues" evidence="3">
    <location>
        <begin position="62"/>
        <end position="79"/>
    </location>
</feature>
<dbReference type="Pfam" id="PF00172">
    <property type="entry name" value="Zn_clus"/>
    <property type="match status" value="1"/>
</dbReference>
<proteinExistence type="predicted"/>
<protein>
    <recommendedName>
        <fullName evidence="4">Zn(2)-C6 fungal-type domain-containing protein</fullName>
    </recommendedName>
</protein>
<organism evidence="5 6">
    <name type="scientific">Setomelanomma holmii</name>
    <dbReference type="NCBI Taxonomy" id="210430"/>
    <lineage>
        <taxon>Eukaryota</taxon>
        <taxon>Fungi</taxon>
        <taxon>Dikarya</taxon>
        <taxon>Ascomycota</taxon>
        <taxon>Pezizomycotina</taxon>
        <taxon>Dothideomycetes</taxon>
        <taxon>Pleosporomycetidae</taxon>
        <taxon>Pleosporales</taxon>
        <taxon>Pleosporineae</taxon>
        <taxon>Phaeosphaeriaceae</taxon>
        <taxon>Setomelanomma</taxon>
    </lineage>
</organism>
<name>A0A9P4HGZ9_9PLEO</name>